<name>A0AAV7MLT8_PLEWA</name>
<accession>A0AAV7MLT8</accession>
<sequence length="87" mass="9533">MIRGTLGASQGTPQSFGGDVPLGQTPGPPVRHFVKLIREGAVSRSRQALRAATPICFHYFQQNIFLWMARLVTWAARRAADPSAPED</sequence>
<dbReference type="EMBL" id="JANPWB010000013">
    <property type="protein sequence ID" value="KAJ1103720.1"/>
    <property type="molecule type" value="Genomic_DNA"/>
</dbReference>
<reference evidence="2" key="1">
    <citation type="journal article" date="2022" name="bioRxiv">
        <title>Sequencing and chromosome-scale assembly of the giantPleurodeles waltlgenome.</title>
        <authorList>
            <person name="Brown T."/>
            <person name="Elewa A."/>
            <person name="Iarovenko S."/>
            <person name="Subramanian E."/>
            <person name="Araus A.J."/>
            <person name="Petzold A."/>
            <person name="Susuki M."/>
            <person name="Suzuki K.-i.T."/>
            <person name="Hayashi T."/>
            <person name="Toyoda A."/>
            <person name="Oliveira C."/>
            <person name="Osipova E."/>
            <person name="Leigh N.D."/>
            <person name="Simon A."/>
            <person name="Yun M.H."/>
        </authorList>
    </citation>
    <scope>NUCLEOTIDE SEQUENCE</scope>
    <source>
        <strain evidence="2">20211129_DDA</strain>
        <tissue evidence="2">Liver</tissue>
    </source>
</reference>
<organism evidence="2 3">
    <name type="scientific">Pleurodeles waltl</name>
    <name type="common">Iberian ribbed newt</name>
    <dbReference type="NCBI Taxonomy" id="8319"/>
    <lineage>
        <taxon>Eukaryota</taxon>
        <taxon>Metazoa</taxon>
        <taxon>Chordata</taxon>
        <taxon>Craniata</taxon>
        <taxon>Vertebrata</taxon>
        <taxon>Euteleostomi</taxon>
        <taxon>Amphibia</taxon>
        <taxon>Batrachia</taxon>
        <taxon>Caudata</taxon>
        <taxon>Salamandroidea</taxon>
        <taxon>Salamandridae</taxon>
        <taxon>Pleurodelinae</taxon>
        <taxon>Pleurodeles</taxon>
    </lineage>
</organism>
<evidence type="ECO:0000313" key="3">
    <source>
        <dbReference type="Proteomes" id="UP001066276"/>
    </source>
</evidence>
<feature type="region of interest" description="Disordered" evidence="1">
    <location>
        <begin position="1"/>
        <end position="27"/>
    </location>
</feature>
<comment type="caution">
    <text evidence="2">The sequence shown here is derived from an EMBL/GenBank/DDBJ whole genome shotgun (WGS) entry which is preliminary data.</text>
</comment>
<dbReference type="AlphaFoldDB" id="A0AAV7MLT8"/>
<dbReference type="Proteomes" id="UP001066276">
    <property type="component" value="Chromosome 9"/>
</dbReference>
<proteinExistence type="predicted"/>
<evidence type="ECO:0000256" key="1">
    <source>
        <dbReference type="SAM" id="MobiDB-lite"/>
    </source>
</evidence>
<evidence type="ECO:0000313" key="2">
    <source>
        <dbReference type="EMBL" id="KAJ1103720.1"/>
    </source>
</evidence>
<protein>
    <submittedName>
        <fullName evidence="2">Uncharacterized protein</fullName>
    </submittedName>
</protein>
<keyword evidence="3" id="KW-1185">Reference proteome</keyword>
<gene>
    <name evidence="2" type="ORF">NDU88_001141</name>
</gene>